<gene>
    <name evidence="2" type="ORF">BE18_33015</name>
</gene>
<feature type="domain" description="VOC" evidence="1">
    <location>
        <begin position="9"/>
        <end position="133"/>
    </location>
</feature>
<dbReference type="EMBL" id="JEMC01001943">
    <property type="protein sequence ID" value="KYF92356.1"/>
    <property type="molecule type" value="Genomic_DNA"/>
</dbReference>
<dbReference type="PANTHER" id="PTHR35006:SF2">
    <property type="entry name" value="GLYOXALASE FAMILY PROTEIN (AFU_ORTHOLOGUE AFUA_5G14830)"/>
    <property type="match status" value="1"/>
</dbReference>
<evidence type="ECO:0000313" key="2">
    <source>
        <dbReference type="EMBL" id="KYF92356.1"/>
    </source>
</evidence>
<evidence type="ECO:0000259" key="1">
    <source>
        <dbReference type="PROSITE" id="PS51819"/>
    </source>
</evidence>
<name>A0A150SIS3_SORCE</name>
<sequence length="135" mass="14657">MPKDARVFVFDHISIGVENLERATSFYDACLAPLGYVRLWQNARSAGYGPEGYEAEAPFAIVASGPDAKPPGRGFHLAFAAPSREAVDRFHAAALSKGGVDEGPPGVRENYDPGYYASFVRDPDGHRLEAVLHEH</sequence>
<dbReference type="AlphaFoldDB" id="A0A150SIS3"/>
<organism evidence="2 3">
    <name type="scientific">Sorangium cellulosum</name>
    <name type="common">Polyangium cellulosum</name>
    <dbReference type="NCBI Taxonomy" id="56"/>
    <lineage>
        <taxon>Bacteria</taxon>
        <taxon>Pseudomonadati</taxon>
        <taxon>Myxococcota</taxon>
        <taxon>Polyangia</taxon>
        <taxon>Polyangiales</taxon>
        <taxon>Polyangiaceae</taxon>
        <taxon>Sorangium</taxon>
    </lineage>
</organism>
<reference evidence="2 3" key="1">
    <citation type="submission" date="2014-02" db="EMBL/GenBank/DDBJ databases">
        <title>The small core and large imbalanced accessory genome model reveals a collaborative survival strategy of Sorangium cellulosum strains in nature.</title>
        <authorList>
            <person name="Han K."/>
            <person name="Peng R."/>
            <person name="Blom J."/>
            <person name="Li Y.-Z."/>
        </authorList>
    </citation>
    <scope>NUCLEOTIDE SEQUENCE [LARGE SCALE GENOMIC DNA]</scope>
    <source>
        <strain evidence="2 3">So0149</strain>
    </source>
</reference>
<accession>A0A150SIS3</accession>
<protein>
    <submittedName>
        <fullName evidence="2">Glyoxalase</fullName>
    </submittedName>
</protein>
<dbReference type="PROSITE" id="PS51819">
    <property type="entry name" value="VOC"/>
    <property type="match status" value="1"/>
</dbReference>
<dbReference type="CDD" id="cd07262">
    <property type="entry name" value="VOC_like"/>
    <property type="match status" value="1"/>
</dbReference>
<dbReference type="InterPro" id="IPR004360">
    <property type="entry name" value="Glyas_Fos-R_dOase_dom"/>
</dbReference>
<dbReference type="InterPro" id="IPR029068">
    <property type="entry name" value="Glyas_Bleomycin-R_OHBP_Dase"/>
</dbReference>
<dbReference type="Proteomes" id="UP000075515">
    <property type="component" value="Unassembled WGS sequence"/>
</dbReference>
<comment type="caution">
    <text evidence="2">The sequence shown here is derived from an EMBL/GenBank/DDBJ whole genome shotgun (WGS) entry which is preliminary data.</text>
</comment>
<dbReference type="Gene3D" id="3.10.180.10">
    <property type="entry name" value="2,3-Dihydroxybiphenyl 1,2-Dioxygenase, domain 1"/>
    <property type="match status" value="1"/>
</dbReference>
<proteinExistence type="predicted"/>
<evidence type="ECO:0000313" key="3">
    <source>
        <dbReference type="Proteomes" id="UP000075515"/>
    </source>
</evidence>
<dbReference type="InterPro" id="IPR037523">
    <property type="entry name" value="VOC_core"/>
</dbReference>
<dbReference type="PANTHER" id="PTHR35006">
    <property type="entry name" value="GLYOXALASE FAMILY PROTEIN (AFU_ORTHOLOGUE AFUA_5G14830)"/>
    <property type="match status" value="1"/>
</dbReference>
<dbReference type="SUPFAM" id="SSF54593">
    <property type="entry name" value="Glyoxalase/Bleomycin resistance protein/Dihydroxybiphenyl dioxygenase"/>
    <property type="match status" value="1"/>
</dbReference>
<dbReference type="Pfam" id="PF00903">
    <property type="entry name" value="Glyoxalase"/>
    <property type="match status" value="1"/>
</dbReference>